<keyword evidence="4" id="KW-1185">Reference proteome</keyword>
<dbReference type="RefSeq" id="WP_189213229.1">
    <property type="nucleotide sequence ID" value="NZ_BMRB01000005.1"/>
</dbReference>
<keyword evidence="1" id="KW-0812">Transmembrane</keyword>
<feature type="chain" id="PRO_5036677388" evidence="2">
    <location>
        <begin position="21"/>
        <end position="554"/>
    </location>
</feature>
<evidence type="ECO:0000313" key="4">
    <source>
        <dbReference type="Proteomes" id="UP000660680"/>
    </source>
</evidence>
<evidence type="ECO:0000313" key="3">
    <source>
        <dbReference type="EMBL" id="GGS50759.1"/>
    </source>
</evidence>
<keyword evidence="1" id="KW-1133">Transmembrane helix</keyword>
<comment type="caution">
    <text evidence="3">The sequence shown here is derived from an EMBL/GenBank/DDBJ whole genome shotgun (WGS) entry which is preliminary data.</text>
</comment>
<feature type="transmembrane region" description="Helical" evidence="1">
    <location>
        <begin position="494"/>
        <end position="518"/>
    </location>
</feature>
<gene>
    <name evidence="3" type="ORF">GCM10010171_52400</name>
</gene>
<name>A0A918LIC0_9PSEU</name>
<dbReference type="AlphaFoldDB" id="A0A918LIC0"/>
<evidence type="ECO:0000256" key="2">
    <source>
        <dbReference type="SAM" id="SignalP"/>
    </source>
</evidence>
<reference evidence="3" key="2">
    <citation type="submission" date="2020-09" db="EMBL/GenBank/DDBJ databases">
        <authorList>
            <person name="Sun Q."/>
            <person name="Ohkuma M."/>
        </authorList>
    </citation>
    <scope>NUCLEOTIDE SEQUENCE</scope>
    <source>
        <strain evidence="3">JCM 3276</strain>
    </source>
</reference>
<reference evidence="3" key="1">
    <citation type="journal article" date="2014" name="Int. J. Syst. Evol. Microbiol.">
        <title>Complete genome sequence of Corynebacterium casei LMG S-19264T (=DSM 44701T), isolated from a smear-ripened cheese.</title>
        <authorList>
            <consortium name="US DOE Joint Genome Institute (JGI-PGF)"/>
            <person name="Walter F."/>
            <person name="Albersmeier A."/>
            <person name="Kalinowski J."/>
            <person name="Ruckert C."/>
        </authorList>
    </citation>
    <scope>NUCLEOTIDE SEQUENCE</scope>
    <source>
        <strain evidence="3">JCM 3276</strain>
    </source>
</reference>
<feature type="transmembrane region" description="Helical" evidence="1">
    <location>
        <begin position="218"/>
        <end position="240"/>
    </location>
</feature>
<keyword evidence="2" id="KW-0732">Signal</keyword>
<sequence length="554" mass="58083">MARVVVIAAVLFLLAAPAAAQEVEIAIVGGDEPVLVSTEPVAVEVVNNSLRDVAVTVEASAMSDKQTAVKIDVAAPTAIPAAGSIRVSLTARDTLADGATGWLVVRTDTAIARRAITVGGEETAVTAWSTDWTRWTGLEGDTLPGRIPATCADETATATLVSGDNTARLTATCVDGAYSLAMSDIEAAGPSLGSGEYTGTLDLGESAVEVTVKRSAPVLLAVALLLGGTLVALGAQTWIADRRPISQRRREVERIIPPEEGIANSVVGSAKVDIDTRLRNIRPGGKVRRYLLFWLPWPDGFATARLAAVDTEIARLTSIVERHQAYRDGLATLAANRDVLDRRAPGMRARLDRLAAPPADLDPAELAEHITDAEHADALVRVAEELDSLWAAIDNPAPGTAQWHVEAAHLQFRVLRAGLARLTRPAEVTGLRDQLATAVTLADRLRPDAEGVRPEVGIATDAPALGVGSGVVDRVRRFVVALAGKADRLALRDAAVAVVVGLVALWGGLSALYVGTVWGSVWDLVTAAVWGFGAVTVAAPLVTALKRVGSTTRE</sequence>
<evidence type="ECO:0000256" key="1">
    <source>
        <dbReference type="SAM" id="Phobius"/>
    </source>
</evidence>
<dbReference type="Proteomes" id="UP000660680">
    <property type="component" value="Unassembled WGS sequence"/>
</dbReference>
<accession>A0A918LIC0</accession>
<dbReference type="EMBL" id="BMRB01000005">
    <property type="protein sequence ID" value="GGS50759.1"/>
    <property type="molecule type" value="Genomic_DNA"/>
</dbReference>
<proteinExistence type="predicted"/>
<organism evidence="3 4">
    <name type="scientific">Actinokineospora fastidiosa</name>
    <dbReference type="NCBI Taxonomy" id="1816"/>
    <lineage>
        <taxon>Bacteria</taxon>
        <taxon>Bacillati</taxon>
        <taxon>Actinomycetota</taxon>
        <taxon>Actinomycetes</taxon>
        <taxon>Pseudonocardiales</taxon>
        <taxon>Pseudonocardiaceae</taxon>
        <taxon>Actinokineospora</taxon>
    </lineage>
</organism>
<protein>
    <submittedName>
        <fullName evidence="3">Uncharacterized protein</fullName>
    </submittedName>
</protein>
<feature type="signal peptide" evidence="2">
    <location>
        <begin position="1"/>
        <end position="20"/>
    </location>
</feature>
<feature type="transmembrane region" description="Helical" evidence="1">
    <location>
        <begin position="524"/>
        <end position="545"/>
    </location>
</feature>
<keyword evidence="1" id="KW-0472">Membrane</keyword>